<dbReference type="Gene3D" id="2.170.150.40">
    <property type="entry name" value="Domain of unknown function (DUF427)"/>
    <property type="match status" value="1"/>
</dbReference>
<dbReference type="InterPro" id="IPR007361">
    <property type="entry name" value="DUF427"/>
</dbReference>
<gene>
    <name evidence="2" type="ORF">E1212_26255</name>
</gene>
<dbReference type="Proteomes" id="UP000295621">
    <property type="component" value="Unassembled WGS sequence"/>
</dbReference>
<dbReference type="PANTHER" id="PTHR34310">
    <property type="entry name" value="DUF427 DOMAIN PROTEIN (AFU_ORTHOLOGUE AFUA_3G02220)"/>
    <property type="match status" value="1"/>
</dbReference>
<evidence type="ECO:0000313" key="2">
    <source>
        <dbReference type="EMBL" id="TDC46687.1"/>
    </source>
</evidence>
<evidence type="ECO:0000259" key="1">
    <source>
        <dbReference type="Pfam" id="PF04248"/>
    </source>
</evidence>
<sequence>MGTRMSALIMGALPDLRFEPSPKRIRAVLGGDTWADTVAGMVVWEPRRIVPGYAIPEADLDAEPIPAGPASAEAEEHPVQVHAGGPPVLDPRTPFSVRTTQGEPLSLRRGSVVLDGAGFRPADPDLAGYVILDWSAFDQWFEEDDEVFAHPRDPFKRIDVRSSSRHVVISVDGVVLAETTRARLLFETHLPTRTYVPRSDVRLQLLEPSETRSWCAYKGHARYWSARIGGELHRNLAWSYEDPLSDGVEVKDHITFFDEKVDVTVDSTPVPRPVSPWS</sequence>
<accession>A0A4R4RC54</accession>
<comment type="caution">
    <text evidence="2">The sequence shown here is derived from an EMBL/GenBank/DDBJ whole genome shotgun (WGS) entry which is preliminary data.</text>
</comment>
<dbReference type="Pfam" id="PF04248">
    <property type="entry name" value="NTP_transf_9"/>
    <property type="match status" value="1"/>
</dbReference>
<protein>
    <submittedName>
        <fullName evidence="2">DUF427 domain-containing protein</fullName>
    </submittedName>
</protein>
<name>A0A4R4RC54_9ACTN</name>
<dbReference type="AlphaFoldDB" id="A0A4R4RC54"/>
<proteinExistence type="predicted"/>
<feature type="domain" description="DUF427" evidence="1">
    <location>
        <begin position="168"/>
        <end position="258"/>
    </location>
</feature>
<reference evidence="2 3" key="1">
    <citation type="submission" date="2019-02" db="EMBL/GenBank/DDBJ databases">
        <title>Draft genome sequences of novel Actinobacteria.</title>
        <authorList>
            <person name="Sahin N."/>
            <person name="Ay H."/>
            <person name="Saygin H."/>
        </authorList>
    </citation>
    <scope>NUCLEOTIDE SEQUENCE [LARGE SCALE GENOMIC DNA]</scope>
    <source>
        <strain evidence="2 3">KC603</strain>
    </source>
</reference>
<keyword evidence="3" id="KW-1185">Reference proteome</keyword>
<organism evidence="2 3">
    <name type="scientific">Jiangella ureilytica</name>
    <dbReference type="NCBI Taxonomy" id="2530374"/>
    <lineage>
        <taxon>Bacteria</taxon>
        <taxon>Bacillati</taxon>
        <taxon>Actinomycetota</taxon>
        <taxon>Actinomycetes</taxon>
        <taxon>Jiangellales</taxon>
        <taxon>Jiangellaceae</taxon>
        <taxon>Jiangella</taxon>
    </lineage>
</organism>
<dbReference type="EMBL" id="SMKL01000091">
    <property type="protein sequence ID" value="TDC46687.1"/>
    <property type="molecule type" value="Genomic_DNA"/>
</dbReference>
<evidence type="ECO:0000313" key="3">
    <source>
        <dbReference type="Proteomes" id="UP000295621"/>
    </source>
</evidence>
<dbReference type="InterPro" id="IPR038694">
    <property type="entry name" value="DUF427_sf"/>
</dbReference>
<dbReference type="OrthoDB" id="285364at2"/>
<dbReference type="PANTHER" id="PTHR34310:SF9">
    <property type="entry name" value="BLR5716 PROTEIN"/>
    <property type="match status" value="1"/>
</dbReference>